<protein>
    <submittedName>
        <fullName evidence="1">TRAF PROTEIN, TRAO PROTEIN, TRAN ADHESION, BACTERIAL SECRETION.5A</fullName>
    </submittedName>
</protein>
<dbReference type="PROSITE" id="PS51257">
    <property type="entry name" value="PROKAR_LIPOPROTEIN"/>
    <property type="match status" value="1"/>
</dbReference>
<name>A0A8S5VAB2_9CAUD</name>
<organism evidence="1">
    <name type="scientific">Siphoviridae sp. ct6HQ3</name>
    <dbReference type="NCBI Taxonomy" id="2825341"/>
    <lineage>
        <taxon>Viruses</taxon>
        <taxon>Duplodnaviria</taxon>
        <taxon>Heunggongvirae</taxon>
        <taxon>Uroviricota</taxon>
        <taxon>Caudoviricetes</taxon>
    </lineage>
</organism>
<evidence type="ECO:0000313" key="1">
    <source>
        <dbReference type="EMBL" id="DAG03661.1"/>
    </source>
</evidence>
<dbReference type="EMBL" id="BK016233">
    <property type="protein sequence ID" value="DAG03661.1"/>
    <property type="molecule type" value="Genomic_DNA"/>
</dbReference>
<reference evidence="1" key="1">
    <citation type="journal article" date="2021" name="Proc. Natl. Acad. Sci. U.S.A.">
        <title>A Catalog of Tens of Thousands of Viruses from Human Metagenomes Reveals Hidden Associations with Chronic Diseases.</title>
        <authorList>
            <person name="Tisza M.J."/>
            <person name="Buck C.B."/>
        </authorList>
    </citation>
    <scope>NUCLEOTIDE SEQUENCE</scope>
    <source>
        <strain evidence="1">Ct6HQ3</strain>
    </source>
</reference>
<proteinExistence type="predicted"/>
<sequence length="69" mass="7806">MKFLVLPVVLLALAGCGEPSQKEKDQFAVDYCRERAAKDADGDKSMERFLLGACDILADKFRQKYHEEP</sequence>
<accession>A0A8S5VAB2</accession>